<reference evidence="9" key="1">
    <citation type="journal article" date="2023" name="Mol. Phylogenet. Evol.">
        <title>Genome-scale phylogeny and comparative genomics of the fungal order Sordariales.</title>
        <authorList>
            <person name="Hensen N."/>
            <person name="Bonometti L."/>
            <person name="Westerberg I."/>
            <person name="Brannstrom I.O."/>
            <person name="Guillou S."/>
            <person name="Cros-Aarteil S."/>
            <person name="Calhoun S."/>
            <person name="Haridas S."/>
            <person name="Kuo A."/>
            <person name="Mondo S."/>
            <person name="Pangilinan J."/>
            <person name="Riley R."/>
            <person name="LaButti K."/>
            <person name="Andreopoulos B."/>
            <person name="Lipzen A."/>
            <person name="Chen C."/>
            <person name="Yan M."/>
            <person name="Daum C."/>
            <person name="Ng V."/>
            <person name="Clum A."/>
            <person name="Steindorff A."/>
            <person name="Ohm R.A."/>
            <person name="Martin F."/>
            <person name="Silar P."/>
            <person name="Natvig D.O."/>
            <person name="Lalanne C."/>
            <person name="Gautier V."/>
            <person name="Ament-Velasquez S.L."/>
            <person name="Kruys A."/>
            <person name="Hutchinson M.I."/>
            <person name="Powell A.J."/>
            <person name="Barry K."/>
            <person name="Miller A.N."/>
            <person name="Grigoriev I.V."/>
            <person name="Debuchy R."/>
            <person name="Gladieux P."/>
            <person name="Hiltunen Thoren M."/>
            <person name="Johannesson H."/>
        </authorList>
    </citation>
    <scope>NUCLEOTIDE SEQUENCE</scope>
    <source>
        <strain evidence="9">PSN293</strain>
    </source>
</reference>
<dbReference type="PANTHER" id="PTHR22768:SF0">
    <property type="entry name" value="DNA REPLICATION COMPLEX GINS PROTEIN PSF3"/>
    <property type="match status" value="1"/>
</dbReference>
<feature type="domain" description="GINS subunit" evidence="7">
    <location>
        <begin position="81"/>
        <end position="187"/>
    </location>
</feature>
<dbReference type="SUPFAM" id="SSF160059">
    <property type="entry name" value="PriA/YqbF domain"/>
    <property type="match status" value="1"/>
</dbReference>
<dbReference type="PANTHER" id="PTHR22768">
    <property type="entry name" value="DNA REPLICATION COMPLEX GINS PROTEIN PSF3"/>
    <property type="match status" value="1"/>
</dbReference>
<dbReference type="InterPro" id="IPR038437">
    <property type="entry name" value="GINS_Psf3_sf"/>
</dbReference>
<proteinExistence type="inferred from homology"/>
<keyword evidence="10" id="KW-1185">Reference proteome</keyword>
<evidence type="ECO:0000256" key="1">
    <source>
        <dbReference type="ARBA" id="ARBA00004123"/>
    </source>
</evidence>
<feature type="domain" description="DNA replication complex GINS protein PSF3 N-terminal" evidence="8">
    <location>
        <begin position="4"/>
        <end position="56"/>
    </location>
</feature>
<organism evidence="9 10">
    <name type="scientific">Rhypophila decipiens</name>
    <dbReference type="NCBI Taxonomy" id="261697"/>
    <lineage>
        <taxon>Eukaryota</taxon>
        <taxon>Fungi</taxon>
        <taxon>Dikarya</taxon>
        <taxon>Ascomycota</taxon>
        <taxon>Pezizomycotina</taxon>
        <taxon>Sordariomycetes</taxon>
        <taxon>Sordariomycetidae</taxon>
        <taxon>Sordariales</taxon>
        <taxon>Naviculisporaceae</taxon>
        <taxon>Rhypophila</taxon>
    </lineage>
</organism>
<dbReference type="AlphaFoldDB" id="A0AAN6YA96"/>
<dbReference type="Proteomes" id="UP001301769">
    <property type="component" value="Unassembled WGS sequence"/>
</dbReference>
<comment type="function">
    <text evidence="6">The GINS complex plays an essential role in the initiation of DNA replication.</text>
</comment>
<evidence type="ECO:0000259" key="7">
    <source>
        <dbReference type="Pfam" id="PF05916"/>
    </source>
</evidence>
<dbReference type="Pfam" id="PF22466">
    <property type="entry name" value="PSF3_N"/>
    <property type="match status" value="1"/>
</dbReference>
<dbReference type="InterPro" id="IPR055221">
    <property type="entry name" value="PSF3_N"/>
</dbReference>
<evidence type="ECO:0000259" key="8">
    <source>
        <dbReference type="Pfam" id="PF22466"/>
    </source>
</evidence>
<evidence type="ECO:0000256" key="2">
    <source>
        <dbReference type="ARBA" id="ARBA00006343"/>
    </source>
</evidence>
<dbReference type="SUPFAM" id="SSF158573">
    <property type="entry name" value="GINS helical bundle-like"/>
    <property type="match status" value="1"/>
</dbReference>
<dbReference type="Pfam" id="PF05916">
    <property type="entry name" value="Sld5"/>
    <property type="match status" value="1"/>
</dbReference>
<dbReference type="InterPro" id="IPR010492">
    <property type="entry name" value="GINS_Psf3"/>
</dbReference>
<dbReference type="InterPro" id="IPR021151">
    <property type="entry name" value="GINS_A"/>
</dbReference>
<keyword evidence="4 6" id="KW-0235">DNA replication</keyword>
<dbReference type="EMBL" id="MU858078">
    <property type="protein sequence ID" value="KAK4215569.1"/>
    <property type="molecule type" value="Genomic_DNA"/>
</dbReference>
<comment type="subcellular location">
    <subcellularLocation>
        <location evidence="1 6">Nucleus</location>
    </subcellularLocation>
</comment>
<dbReference type="CDD" id="cd11713">
    <property type="entry name" value="GINS_A_psf3"/>
    <property type="match status" value="1"/>
</dbReference>
<gene>
    <name evidence="9" type="ORF">QBC37DRAFT_281342</name>
</gene>
<dbReference type="CDD" id="cd21693">
    <property type="entry name" value="GINS_B_Psf3"/>
    <property type="match status" value="1"/>
</dbReference>
<accession>A0AAN6YA96</accession>
<comment type="similarity">
    <text evidence="2 6">Belongs to the GINS3/PSF3 family.</text>
</comment>
<protein>
    <recommendedName>
        <fullName evidence="3 6">DNA replication complex GINS protein PSF3</fullName>
    </recommendedName>
</protein>
<dbReference type="GO" id="GO:1902975">
    <property type="term" value="P:mitotic DNA replication initiation"/>
    <property type="evidence" value="ECO:0007669"/>
    <property type="project" value="TreeGrafter"/>
</dbReference>
<evidence type="ECO:0000256" key="4">
    <source>
        <dbReference type="ARBA" id="ARBA00022705"/>
    </source>
</evidence>
<name>A0AAN6YA96_9PEZI</name>
<evidence type="ECO:0000256" key="3">
    <source>
        <dbReference type="ARBA" id="ARBA00015140"/>
    </source>
</evidence>
<evidence type="ECO:0000313" key="10">
    <source>
        <dbReference type="Proteomes" id="UP001301769"/>
    </source>
</evidence>
<comment type="caution">
    <text evidence="9">The sequence shown here is derived from an EMBL/GenBank/DDBJ whole genome shotgun (WGS) entry which is preliminary data.</text>
</comment>
<dbReference type="Gene3D" id="1.20.58.2050">
    <property type="match status" value="1"/>
</dbReference>
<dbReference type="GO" id="GO:0000811">
    <property type="term" value="C:GINS complex"/>
    <property type="evidence" value="ECO:0007669"/>
    <property type="project" value="UniProtKB-UniRule"/>
</dbReference>
<keyword evidence="5 6" id="KW-0539">Nucleus</keyword>
<evidence type="ECO:0000256" key="6">
    <source>
        <dbReference type="RuleBase" id="RU367161"/>
    </source>
</evidence>
<comment type="subunit">
    <text evidence="6">Component of the GINS complex.</text>
</comment>
<evidence type="ECO:0000313" key="9">
    <source>
        <dbReference type="EMBL" id="KAK4215569.1"/>
    </source>
</evidence>
<evidence type="ECO:0000256" key="5">
    <source>
        <dbReference type="ARBA" id="ARBA00023242"/>
    </source>
</evidence>
<dbReference type="InterPro" id="IPR036224">
    <property type="entry name" value="GINS_bundle-like_dom_sf"/>
</dbReference>
<reference evidence="9" key="2">
    <citation type="submission" date="2023-05" db="EMBL/GenBank/DDBJ databases">
        <authorList>
            <consortium name="Lawrence Berkeley National Laboratory"/>
            <person name="Steindorff A."/>
            <person name="Hensen N."/>
            <person name="Bonometti L."/>
            <person name="Westerberg I."/>
            <person name="Brannstrom I.O."/>
            <person name="Guillou S."/>
            <person name="Cros-Aarteil S."/>
            <person name="Calhoun S."/>
            <person name="Haridas S."/>
            <person name="Kuo A."/>
            <person name="Mondo S."/>
            <person name="Pangilinan J."/>
            <person name="Riley R."/>
            <person name="Labutti K."/>
            <person name="Andreopoulos B."/>
            <person name="Lipzen A."/>
            <person name="Chen C."/>
            <person name="Yanf M."/>
            <person name="Daum C."/>
            <person name="Ng V."/>
            <person name="Clum A."/>
            <person name="Ohm R."/>
            <person name="Martin F."/>
            <person name="Silar P."/>
            <person name="Natvig D."/>
            <person name="Lalanne C."/>
            <person name="Gautier V."/>
            <person name="Ament-Velasquez S.L."/>
            <person name="Kruys A."/>
            <person name="Hutchinson M.I."/>
            <person name="Powell A.J."/>
            <person name="Barry K."/>
            <person name="Miller A.N."/>
            <person name="Grigoriev I.V."/>
            <person name="Debuchy R."/>
            <person name="Gladieux P."/>
            <person name="Thoren M.H."/>
            <person name="Johannesson H."/>
        </authorList>
    </citation>
    <scope>NUCLEOTIDE SEQUENCE</scope>
    <source>
        <strain evidence="9">PSN293</strain>
    </source>
</reference>
<sequence>MSYYDLDAILTGAEKIPCTFQLDVPELGYLDNNPGYTLKSGTKVLLPLWLAEMLAIADMGDHQNPDKSFIAFDLPPAVGKDVMAALKADPRSVPIRNQSPNFYNLAKHMMDLAEERELHAVVRKTFLTRAADISLHARKSGGAVSKGEGSNLGIGAAGEEFLRGLDEWERILFRKAHDGARSTKQWIEGIKKRY</sequence>